<dbReference type="EMBL" id="SOKU01000030">
    <property type="protein sequence ID" value="TES86943.1"/>
    <property type="molecule type" value="Genomic_DNA"/>
</dbReference>
<dbReference type="Proteomes" id="UP000320781">
    <property type="component" value="Unassembled WGS sequence"/>
</dbReference>
<name>A0A523QM90_UNCAE</name>
<protein>
    <submittedName>
        <fullName evidence="2">DUF1638 domain-containing protein</fullName>
    </submittedName>
</protein>
<proteinExistence type="predicted"/>
<comment type="caution">
    <text evidence="2">The sequence shown here is derived from an EMBL/GenBank/DDBJ whole genome shotgun (WGS) entry which is preliminary data.</text>
</comment>
<gene>
    <name evidence="2" type="ORF">E3J95_00725</name>
</gene>
<dbReference type="InterPro" id="IPR012437">
    <property type="entry name" value="DUF1638"/>
</dbReference>
<dbReference type="AlphaFoldDB" id="A0A523QM90"/>
<evidence type="ECO:0000313" key="2">
    <source>
        <dbReference type="EMBL" id="TES86943.1"/>
    </source>
</evidence>
<accession>A0A523QM90</accession>
<sequence length="114" mass="13114">MRMRLIILACEIMYREICYCVSQSKNMVDARFLRKGLHDLGQKEMSQTLQQEIDEVPKNRYEAILLGYGLCSNGISGLKTEIIPLIIPRAHDCITLLLGSKERYGEYMEWATAL</sequence>
<reference evidence="2 3" key="1">
    <citation type="submission" date="2019-03" db="EMBL/GenBank/DDBJ databases">
        <title>Metabolic potential of uncultured bacteria and archaea associated with petroleum seepage in deep-sea sediments.</title>
        <authorList>
            <person name="Dong X."/>
            <person name="Hubert C."/>
        </authorList>
    </citation>
    <scope>NUCLEOTIDE SEQUENCE [LARGE SCALE GENOMIC DNA]</scope>
    <source>
        <strain evidence="2">E44_bin92</strain>
    </source>
</reference>
<feature type="domain" description="DUF1638" evidence="1">
    <location>
        <begin position="32"/>
        <end position="109"/>
    </location>
</feature>
<dbReference type="Pfam" id="PF07796">
    <property type="entry name" value="DUF1638"/>
    <property type="match status" value="1"/>
</dbReference>
<organism evidence="2 3">
    <name type="scientific">Aerophobetes bacterium</name>
    <dbReference type="NCBI Taxonomy" id="2030807"/>
    <lineage>
        <taxon>Bacteria</taxon>
        <taxon>Candidatus Aerophobota</taxon>
    </lineage>
</organism>
<evidence type="ECO:0000313" key="3">
    <source>
        <dbReference type="Proteomes" id="UP000320781"/>
    </source>
</evidence>
<evidence type="ECO:0000259" key="1">
    <source>
        <dbReference type="Pfam" id="PF07796"/>
    </source>
</evidence>